<evidence type="ECO:0000313" key="2">
    <source>
        <dbReference type="Proteomes" id="UP000245667"/>
    </source>
</evidence>
<gene>
    <name evidence="1" type="ORF">LX92_00551</name>
</gene>
<accession>A0A316E829</accession>
<protein>
    <submittedName>
        <fullName evidence="1">Uncharacterized protein</fullName>
    </submittedName>
</protein>
<dbReference type="Proteomes" id="UP000245667">
    <property type="component" value="Unassembled WGS sequence"/>
</dbReference>
<reference evidence="1 2" key="1">
    <citation type="submission" date="2018-05" db="EMBL/GenBank/DDBJ databases">
        <title>Genomic Encyclopedia of Archaeal and Bacterial Type Strains, Phase II (KMG-II): from individual species to whole genera.</title>
        <authorList>
            <person name="Goeker M."/>
        </authorList>
    </citation>
    <scope>NUCLEOTIDE SEQUENCE [LARGE SCALE GENOMIC DNA]</scope>
    <source>
        <strain evidence="1 2">DSM 23514</strain>
    </source>
</reference>
<proteinExistence type="predicted"/>
<comment type="caution">
    <text evidence="1">The sequence shown here is derived from an EMBL/GenBank/DDBJ whole genome shotgun (WGS) entry which is preliminary data.</text>
</comment>
<organism evidence="1 2">
    <name type="scientific">Maribacter polysiphoniae</name>
    <dbReference type="NCBI Taxonomy" id="429344"/>
    <lineage>
        <taxon>Bacteria</taxon>
        <taxon>Pseudomonadati</taxon>
        <taxon>Bacteroidota</taxon>
        <taxon>Flavobacteriia</taxon>
        <taxon>Flavobacteriales</taxon>
        <taxon>Flavobacteriaceae</taxon>
        <taxon>Maribacter</taxon>
    </lineage>
</organism>
<sequence length="68" mass="7906">MGNPYSQTHKNMLISTVENLATFWYSKSLPFKEKAQLNDLVLRIIFGSNHFFGTSYKIQRYDNFCGHG</sequence>
<dbReference type="AlphaFoldDB" id="A0A316E829"/>
<evidence type="ECO:0000313" key="1">
    <source>
        <dbReference type="EMBL" id="PWK25808.1"/>
    </source>
</evidence>
<name>A0A316E829_9FLAO</name>
<dbReference type="EMBL" id="QGGQ01000001">
    <property type="protein sequence ID" value="PWK25808.1"/>
    <property type="molecule type" value="Genomic_DNA"/>
</dbReference>